<dbReference type="NCBIfam" id="TIGR00225">
    <property type="entry name" value="prc"/>
    <property type="match status" value="1"/>
</dbReference>
<protein>
    <submittedName>
        <fullName evidence="7">Carboxyl-terminal processing protease</fullName>
        <ecNumber evidence="7">3.4.21.102</ecNumber>
    </submittedName>
</protein>
<dbReference type="SUPFAM" id="SSF50156">
    <property type="entry name" value="PDZ domain-like"/>
    <property type="match status" value="1"/>
</dbReference>
<dbReference type="CDD" id="cd06782">
    <property type="entry name" value="cpPDZ_CPP-like"/>
    <property type="match status" value="1"/>
</dbReference>
<dbReference type="Gene3D" id="3.90.226.10">
    <property type="entry name" value="2-enoyl-CoA Hydratase, Chain A, domain 1"/>
    <property type="match status" value="1"/>
</dbReference>
<dbReference type="InterPro" id="IPR001478">
    <property type="entry name" value="PDZ"/>
</dbReference>
<dbReference type="InterPro" id="IPR029045">
    <property type="entry name" value="ClpP/crotonase-like_dom_sf"/>
</dbReference>
<keyword evidence="2 5" id="KW-0645">Protease</keyword>
<dbReference type="PROSITE" id="PS50106">
    <property type="entry name" value="PDZ"/>
    <property type="match status" value="1"/>
</dbReference>
<dbReference type="PANTHER" id="PTHR32060:SF22">
    <property type="entry name" value="CARBOXYL-TERMINAL-PROCESSING PEPTIDASE 3, CHLOROPLASTIC"/>
    <property type="match status" value="1"/>
</dbReference>
<keyword evidence="3 5" id="KW-0378">Hydrolase</keyword>
<evidence type="ECO:0000259" key="6">
    <source>
        <dbReference type="PROSITE" id="PS50106"/>
    </source>
</evidence>
<dbReference type="EMBL" id="JAVDPW010000001">
    <property type="protein sequence ID" value="MDR6287721.1"/>
    <property type="molecule type" value="Genomic_DNA"/>
</dbReference>
<dbReference type="InterPro" id="IPR041489">
    <property type="entry name" value="PDZ_6"/>
</dbReference>
<evidence type="ECO:0000256" key="2">
    <source>
        <dbReference type="ARBA" id="ARBA00022670"/>
    </source>
</evidence>
<evidence type="ECO:0000313" key="7">
    <source>
        <dbReference type="EMBL" id="MDR6287721.1"/>
    </source>
</evidence>
<evidence type="ECO:0000256" key="3">
    <source>
        <dbReference type="ARBA" id="ARBA00022801"/>
    </source>
</evidence>
<organism evidence="7 8">
    <name type="scientific">Inquilinus ginsengisoli</name>
    <dbReference type="NCBI Taxonomy" id="363840"/>
    <lineage>
        <taxon>Bacteria</taxon>
        <taxon>Pseudomonadati</taxon>
        <taxon>Pseudomonadota</taxon>
        <taxon>Alphaproteobacteria</taxon>
        <taxon>Rhodospirillales</taxon>
        <taxon>Rhodospirillaceae</taxon>
        <taxon>Inquilinus</taxon>
    </lineage>
</organism>
<dbReference type="InterPro" id="IPR004447">
    <property type="entry name" value="Peptidase_S41A"/>
</dbReference>
<dbReference type="SMART" id="SM00245">
    <property type="entry name" value="TSPc"/>
    <property type="match status" value="1"/>
</dbReference>
<comment type="similarity">
    <text evidence="1 5">Belongs to the peptidase S41A family.</text>
</comment>
<dbReference type="SUPFAM" id="SSF52096">
    <property type="entry name" value="ClpP/crotonase"/>
    <property type="match status" value="1"/>
</dbReference>
<dbReference type="RefSeq" id="WP_309791612.1">
    <property type="nucleotide sequence ID" value="NZ_JAVDPW010000001.1"/>
</dbReference>
<sequence>MFTVGFGRIQEVYLVKEDFGKLALDGLNGLSKLDDTLSARRDGTQVQLIRAGHVFADFDAPAPDAAYDWGTLAASSLDAASLASPKVATAGVEAGYQAIYDGLLADLDPYSRYANPDRARDDRATRDGYTGVGIVLSQDEKGRAVIGDVFPDTPAARANLLKGSLIIAINGVSVEDAKVDEIADLMRGPVGTKVDLTVREPRGGSRTATMIREKVIENMVRAQVRDNVVIVKLLRFNTTSAAAVRNAVTGQLHGLNGRARGIILDLRGNPGGLLDQSVALADLFMERGPIISTRGRNPDSVQNFNAHGEDITGHLPLAVLVDGHSASAAEVTAAALQDSDRAILVGSTSFGKGSVQTVTRLPNDGELFLTWSRIYAPSGYTWHRQGIVPTVCTSSSTETDAKTVIQAFRAGQLPRPADMIADRFAAPEDDKALRRLRSVCPWQVHDADLDINVAVDLLTDPALYAQAMGAQDIHAVAATHEP</sequence>
<reference evidence="7 8" key="1">
    <citation type="submission" date="2023-07" db="EMBL/GenBank/DDBJ databases">
        <title>Sorghum-associated microbial communities from plants grown in Nebraska, USA.</title>
        <authorList>
            <person name="Schachtman D."/>
        </authorList>
    </citation>
    <scope>NUCLEOTIDE SEQUENCE [LARGE SCALE GENOMIC DNA]</scope>
    <source>
        <strain evidence="7 8">584</strain>
    </source>
</reference>
<name>A0ABU1JGH8_9PROT</name>
<dbReference type="Gene3D" id="3.30.750.44">
    <property type="match status" value="1"/>
</dbReference>
<dbReference type="Pfam" id="PF17820">
    <property type="entry name" value="PDZ_6"/>
    <property type="match status" value="1"/>
</dbReference>
<dbReference type="InterPro" id="IPR036034">
    <property type="entry name" value="PDZ_sf"/>
</dbReference>
<dbReference type="GO" id="GO:0006508">
    <property type="term" value="P:proteolysis"/>
    <property type="evidence" value="ECO:0007669"/>
    <property type="project" value="UniProtKB-KW"/>
</dbReference>
<dbReference type="InterPro" id="IPR005151">
    <property type="entry name" value="Tail-specific_protease"/>
</dbReference>
<evidence type="ECO:0000313" key="8">
    <source>
        <dbReference type="Proteomes" id="UP001262410"/>
    </source>
</evidence>
<evidence type="ECO:0000256" key="4">
    <source>
        <dbReference type="ARBA" id="ARBA00022825"/>
    </source>
</evidence>
<dbReference type="EC" id="3.4.21.102" evidence="7"/>
<comment type="caution">
    <text evidence="7">The sequence shown here is derived from an EMBL/GenBank/DDBJ whole genome shotgun (WGS) entry which is preliminary data.</text>
</comment>
<dbReference type="PANTHER" id="PTHR32060">
    <property type="entry name" value="TAIL-SPECIFIC PROTEASE"/>
    <property type="match status" value="1"/>
</dbReference>
<proteinExistence type="inferred from homology"/>
<keyword evidence="8" id="KW-1185">Reference proteome</keyword>
<feature type="domain" description="PDZ" evidence="6">
    <location>
        <begin position="128"/>
        <end position="187"/>
    </location>
</feature>
<keyword evidence="4 5" id="KW-0720">Serine protease</keyword>
<dbReference type="Proteomes" id="UP001262410">
    <property type="component" value="Unassembled WGS sequence"/>
</dbReference>
<accession>A0ABU1JGH8</accession>
<evidence type="ECO:0000256" key="1">
    <source>
        <dbReference type="ARBA" id="ARBA00009179"/>
    </source>
</evidence>
<dbReference type="GO" id="GO:0004252">
    <property type="term" value="F:serine-type endopeptidase activity"/>
    <property type="evidence" value="ECO:0007669"/>
    <property type="project" value="UniProtKB-EC"/>
</dbReference>
<dbReference type="Gene3D" id="2.30.42.10">
    <property type="match status" value="1"/>
</dbReference>
<dbReference type="Pfam" id="PF03572">
    <property type="entry name" value="Peptidase_S41"/>
    <property type="match status" value="1"/>
</dbReference>
<evidence type="ECO:0000256" key="5">
    <source>
        <dbReference type="RuleBase" id="RU004404"/>
    </source>
</evidence>
<dbReference type="CDD" id="cd07560">
    <property type="entry name" value="Peptidase_S41_CPP"/>
    <property type="match status" value="1"/>
</dbReference>
<gene>
    <name evidence="7" type="ORF">E9232_000220</name>
</gene>
<dbReference type="SMART" id="SM00228">
    <property type="entry name" value="PDZ"/>
    <property type="match status" value="1"/>
</dbReference>